<keyword evidence="2" id="KW-0235">DNA replication</keyword>
<dbReference type="InterPro" id="IPR040663">
    <property type="entry name" value="DNA_pol_D_N"/>
</dbReference>
<dbReference type="AlphaFoldDB" id="A0AAD5UDE8"/>
<evidence type="ECO:0000256" key="1">
    <source>
        <dbReference type="ARBA" id="ARBA00006035"/>
    </source>
</evidence>
<dbReference type="PANTHER" id="PTHR10416:SF0">
    <property type="entry name" value="DNA POLYMERASE DELTA SUBUNIT 2"/>
    <property type="match status" value="1"/>
</dbReference>
<dbReference type="InterPro" id="IPR007185">
    <property type="entry name" value="DNA_pol_a/d/e_bsu"/>
</dbReference>
<protein>
    <submittedName>
        <fullName evidence="5">DNA polymerase delta subunit 2</fullName>
    </submittedName>
</protein>
<evidence type="ECO:0000313" key="6">
    <source>
        <dbReference type="Proteomes" id="UP001210925"/>
    </source>
</evidence>
<dbReference type="Pfam" id="PF18018">
    <property type="entry name" value="DNA_pol_D_N"/>
    <property type="match status" value="1"/>
</dbReference>
<dbReference type="EMBL" id="JADGKB010000172">
    <property type="protein sequence ID" value="KAJ3251674.1"/>
    <property type="molecule type" value="Genomic_DNA"/>
</dbReference>
<dbReference type="GO" id="GO:0003677">
    <property type="term" value="F:DNA binding"/>
    <property type="evidence" value="ECO:0007669"/>
    <property type="project" value="InterPro"/>
</dbReference>
<accession>A0AAD5UDE8</accession>
<keyword evidence="6" id="KW-1185">Reference proteome</keyword>
<dbReference type="Pfam" id="PF04042">
    <property type="entry name" value="DNA_pol_E_B"/>
    <property type="match status" value="1"/>
</dbReference>
<dbReference type="PANTHER" id="PTHR10416">
    <property type="entry name" value="DNA POLYMERASE DELTA SUBUNIT 2"/>
    <property type="match status" value="1"/>
</dbReference>
<evidence type="ECO:0000259" key="3">
    <source>
        <dbReference type="Pfam" id="PF04042"/>
    </source>
</evidence>
<reference evidence="5" key="1">
    <citation type="submission" date="2020-05" db="EMBL/GenBank/DDBJ databases">
        <title>Phylogenomic resolution of chytrid fungi.</title>
        <authorList>
            <person name="Stajich J.E."/>
            <person name="Amses K."/>
            <person name="Simmons R."/>
            <person name="Seto K."/>
            <person name="Myers J."/>
            <person name="Bonds A."/>
            <person name="Quandt C.A."/>
            <person name="Barry K."/>
            <person name="Liu P."/>
            <person name="Grigoriev I."/>
            <person name="Longcore J.E."/>
            <person name="James T.Y."/>
        </authorList>
    </citation>
    <scope>NUCLEOTIDE SEQUENCE</scope>
    <source>
        <strain evidence="5">PLAUS21</strain>
    </source>
</reference>
<comment type="caution">
    <text evidence="5">The sequence shown here is derived from an EMBL/GenBank/DDBJ whole genome shotgun (WGS) entry which is preliminary data.</text>
</comment>
<dbReference type="Gene3D" id="3.60.21.50">
    <property type="match status" value="1"/>
</dbReference>
<name>A0AAD5UDE8_9FUNG</name>
<evidence type="ECO:0000313" key="5">
    <source>
        <dbReference type="EMBL" id="KAJ3251674.1"/>
    </source>
</evidence>
<dbReference type="InterPro" id="IPR024826">
    <property type="entry name" value="DNA_pol_delta/II_ssu"/>
</dbReference>
<comment type="similarity">
    <text evidence="1">Belongs to the DNA polymerase delta/II small subunit family.</text>
</comment>
<evidence type="ECO:0000259" key="4">
    <source>
        <dbReference type="Pfam" id="PF18018"/>
    </source>
</evidence>
<dbReference type="Proteomes" id="UP001210925">
    <property type="component" value="Unassembled WGS sequence"/>
</dbReference>
<feature type="domain" description="DNA polymerase alpha/delta/epsilon subunit B" evidence="3">
    <location>
        <begin position="103"/>
        <end position="298"/>
    </location>
</feature>
<proteinExistence type="inferred from homology"/>
<feature type="domain" description="DNA polymerase delta subunit OB-fold" evidence="4">
    <location>
        <begin position="7"/>
        <end position="86"/>
    </location>
</feature>
<dbReference type="GO" id="GO:0043625">
    <property type="term" value="C:delta DNA polymerase complex"/>
    <property type="evidence" value="ECO:0007669"/>
    <property type="project" value="TreeGrafter"/>
</dbReference>
<sequence length="335" mass="37454">MNVTLEGIVFKQMKLKPNILDEITRQLWIQKPPQKDSFVSDDDYYVIEDESGRVVLEGDLQELFTGMVVGLIGYETKEGKFNVKEIVYPTLSIPPAVQCDAWIAIVSGIQVRDDDLATSLLADYLTGEIFDETVQRVIVAGNSFQENQEVIEKNRFGSKVSIYNNQPLLELDDWLTAVASLIPVDLMPGTKDPCPQILPQQPIHKSMFKTCNYSSFTTTTNPYSFSLNQTDILVTSGQNIADMAHFTTLSPMDIAKQTLKSGIVCPTSPDTLWSFPTDLFCLDQLPHLYIIGNQAKFETCKLGDSMIIMVPDFSKTKEVVLVNLNGQVKTVCFDV</sequence>
<organism evidence="5 6">
    <name type="scientific">Boothiomyces macroporosus</name>
    <dbReference type="NCBI Taxonomy" id="261099"/>
    <lineage>
        <taxon>Eukaryota</taxon>
        <taxon>Fungi</taxon>
        <taxon>Fungi incertae sedis</taxon>
        <taxon>Chytridiomycota</taxon>
        <taxon>Chytridiomycota incertae sedis</taxon>
        <taxon>Chytridiomycetes</taxon>
        <taxon>Rhizophydiales</taxon>
        <taxon>Terramycetaceae</taxon>
        <taxon>Boothiomyces</taxon>
    </lineage>
</organism>
<dbReference type="GO" id="GO:0006271">
    <property type="term" value="P:DNA strand elongation involved in DNA replication"/>
    <property type="evidence" value="ECO:0007669"/>
    <property type="project" value="TreeGrafter"/>
</dbReference>
<evidence type="ECO:0000256" key="2">
    <source>
        <dbReference type="ARBA" id="ARBA00022705"/>
    </source>
</evidence>
<gene>
    <name evidence="5" type="primary">POLD2</name>
    <name evidence="5" type="ORF">HK103_002197</name>
</gene>